<evidence type="ECO:0000256" key="6">
    <source>
        <dbReference type="PIRNR" id="PIRNR010252"/>
    </source>
</evidence>
<accession>A0A3L8PXI7</accession>
<dbReference type="AlphaFoldDB" id="A0A3L8PXI7"/>
<evidence type="ECO:0000256" key="4">
    <source>
        <dbReference type="ARBA" id="ARBA00023306"/>
    </source>
</evidence>
<keyword evidence="4 5" id="KW-0131">Cell cycle</keyword>
<comment type="function">
    <text evidence="5 6">Contributes to the efficiency of the cell division process by stabilizing the polymeric form of the cell division protein FtsZ. Acts by promoting interactions between FtsZ protofilaments and suppressing the GTPase activity of FtsZ.</text>
</comment>
<evidence type="ECO:0000256" key="1">
    <source>
        <dbReference type="ARBA" id="ARBA00022490"/>
    </source>
</evidence>
<feature type="domain" description="Cell-division protein ZapC N-terminal" evidence="8">
    <location>
        <begin position="3"/>
        <end position="89"/>
    </location>
</feature>
<dbReference type="Pfam" id="PF21083">
    <property type="entry name" value="ZapC_N"/>
    <property type="match status" value="1"/>
</dbReference>
<dbReference type="GO" id="GO:0005737">
    <property type="term" value="C:cytoplasm"/>
    <property type="evidence" value="ECO:0007669"/>
    <property type="project" value="UniProtKB-SubCell"/>
</dbReference>
<evidence type="ECO:0000259" key="8">
    <source>
        <dbReference type="Pfam" id="PF21083"/>
    </source>
</evidence>
<keyword evidence="2 5" id="KW-0132">Cell division</keyword>
<sequence>MLFMPKRDWQWKYNDEHEVLSVLLGDEVEFLTPYSKKQLIPDALMDVKFDVTHAKFYLDLIDRLQRALKTSDAGLVQIVLNATAAHFMLQSQMPKSWFFKPSSTCVFSENGKVFTLRTEMNNETLLVLAVDAGLQSTCVMVLSAECAVSDKKTLKQFDVIKVMNDRLSPLQAQKHTAAA</sequence>
<protein>
    <recommendedName>
        <fullName evidence="5 6">Cell division protein ZapC</fullName>
    </recommendedName>
</protein>
<evidence type="ECO:0000313" key="9">
    <source>
        <dbReference type="EMBL" id="RLV60041.1"/>
    </source>
</evidence>
<dbReference type="Proteomes" id="UP000281474">
    <property type="component" value="Unassembled WGS sequence"/>
</dbReference>
<keyword evidence="1 5" id="KW-0963">Cytoplasm</keyword>
<comment type="caution">
    <text evidence="9">The sequence shown here is derived from an EMBL/GenBank/DDBJ whole genome shotgun (WGS) entry which is preliminary data.</text>
</comment>
<name>A0A3L8PXI7_9GAMM</name>
<evidence type="ECO:0000256" key="3">
    <source>
        <dbReference type="ARBA" id="ARBA00023210"/>
    </source>
</evidence>
<evidence type="ECO:0000259" key="7">
    <source>
        <dbReference type="Pfam" id="PF07126"/>
    </source>
</evidence>
<dbReference type="InterPro" id="IPR048373">
    <property type="entry name" value="ZapC_N"/>
</dbReference>
<keyword evidence="10" id="KW-1185">Reference proteome</keyword>
<evidence type="ECO:0000313" key="10">
    <source>
        <dbReference type="Proteomes" id="UP000281474"/>
    </source>
</evidence>
<dbReference type="HAMAP" id="MF_00906">
    <property type="entry name" value="ZapC"/>
    <property type="match status" value="1"/>
</dbReference>
<gene>
    <name evidence="5" type="primary">zapC</name>
    <name evidence="9" type="ORF">D5018_08995</name>
</gene>
<dbReference type="GO" id="GO:0000917">
    <property type="term" value="P:division septum assembly"/>
    <property type="evidence" value="ECO:0007669"/>
    <property type="project" value="UniProtKB-KW"/>
</dbReference>
<feature type="domain" description="Cell-division protein ZapC C-terminal" evidence="7">
    <location>
        <begin position="92"/>
        <end position="173"/>
    </location>
</feature>
<proteinExistence type="inferred from homology"/>
<dbReference type="InterPro" id="IPR048372">
    <property type="entry name" value="ZapC_C"/>
</dbReference>
<evidence type="ECO:0000256" key="2">
    <source>
        <dbReference type="ARBA" id="ARBA00022618"/>
    </source>
</evidence>
<dbReference type="PIRSF" id="PIRSF010252">
    <property type="entry name" value="ZapC"/>
    <property type="match status" value="1"/>
</dbReference>
<dbReference type="OrthoDB" id="5765005at2"/>
<comment type="subcellular location">
    <subcellularLocation>
        <location evidence="5 6">Cytoplasm</location>
    </subcellularLocation>
</comment>
<dbReference type="Pfam" id="PF07126">
    <property type="entry name" value="ZapC_C"/>
    <property type="match status" value="1"/>
</dbReference>
<dbReference type="InterPro" id="IPR009809">
    <property type="entry name" value="ZapC"/>
</dbReference>
<reference evidence="9 10" key="1">
    <citation type="submission" date="2018-09" db="EMBL/GenBank/DDBJ databases">
        <title>Phylogeny of the Shewanellaceae, and recommendation for two new genera, Pseudoshewanella and Parashewanella.</title>
        <authorList>
            <person name="Wang G."/>
        </authorList>
    </citation>
    <scope>NUCLEOTIDE SEQUENCE [LARGE SCALE GENOMIC DNA]</scope>
    <source>
        <strain evidence="9 10">C51</strain>
    </source>
</reference>
<evidence type="ECO:0000256" key="5">
    <source>
        <dbReference type="HAMAP-Rule" id="MF_00906"/>
    </source>
</evidence>
<dbReference type="EMBL" id="QZEI01000022">
    <property type="protein sequence ID" value="RLV60041.1"/>
    <property type="molecule type" value="Genomic_DNA"/>
</dbReference>
<dbReference type="RefSeq" id="WP_121838676.1">
    <property type="nucleotide sequence ID" value="NZ_ML014771.1"/>
</dbReference>
<comment type="subunit">
    <text evidence="5">Interacts directly with FtsZ.</text>
</comment>
<dbReference type="GO" id="GO:0043093">
    <property type="term" value="P:FtsZ-dependent cytokinesis"/>
    <property type="evidence" value="ECO:0007669"/>
    <property type="project" value="UniProtKB-UniRule"/>
</dbReference>
<comment type="similarity">
    <text evidence="5 6">Belongs to the ZapC family.</text>
</comment>
<keyword evidence="3 5" id="KW-0717">Septation</keyword>
<organism evidence="9 10">
    <name type="scientific">Parashewanella curva</name>
    <dbReference type="NCBI Taxonomy" id="2338552"/>
    <lineage>
        <taxon>Bacteria</taxon>
        <taxon>Pseudomonadati</taxon>
        <taxon>Pseudomonadota</taxon>
        <taxon>Gammaproteobacteria</taxon>
        <taxon>Alteromonadales</taxon>
        <taxon>Shewanellaceae</taxon>
        <taxon>Parashewanella</taxon>
    </lineage>
</organism>